<reference evidence="11" key="1">
    <citation type="journal article" date="2019" name="Int. J. Syst. Evol. Microbiol.">
        <title>The Global Catalogue of Microorganisms (GCM) 10K type strain sequencing project: providing services to taxonomists for standard genome sequencing and annotation.</title>
        <authorList>
            <consortium name="The Broad Institute Genomics Platform"/>
            <consortium name="The Broad Institute Genome Sequencing Center for Infectious Disease"/>
            <person name="Wu L."/>
            <person name="Ma J."/>
        </authorList>
    </citation>
    <scope>NUCLEOTIDE SEQUENCE [LARGE SCALE GENOMIC DNA]</scope>
    <source>
        <strain evidence="11">JCM 17664</strain>
    </source>
</reference>
<dbReference type="InterPro" id="IPR023997">
    <property type="entry name" value="TonB-dep_OMP_SusC/RagA_CS"/>
</dbReference>
<dbReference type="InterPro" id="IPR023996">
    <property type="entry name" value="TonB-dep_OMP_SusC/RagA"/>
</dbReference>
<comment type="similarity">
    <text evidence="8">Belongs to the TonB-dependent receptor family.</text>
</comment>
<evidence type="ECO:0000256" key="8">
    <source>
        <dbReference type="PROSITE-ProRule" id="PRU01360"/>
    </source>
</evidence>
<dbReference type="InterPro" id="IPR039426">
    <property type="entry name" value="TonB-dep_rcpt-like"/>
</dbReference>
<sequence length="1033" mass="115365">MMSVNNTKKIKLLSNRSMLCLLVICFSVCFDEVKAQGIKKITGEVHDSLTREALPGVSVHVKGGAAGGLTDGQGKYTIQATGADVLVFSFVGYQPREVAVGDRTKINIVLKSGSTRLEEVVAVGYQTKTRGQITGAISDISGAVIRSTSESNITQAIQGKIPGVVVNDRGGAPGDNNAEFLIRGKATLGDNSPLIVIDGVPRSTDDFAHIAPNDIESISVLKDASAAIYGARAANGVILITTKQGRIGKSVITLSSDYGIQSLSKFPEAMSSYERAQYFNEWHQYNGLQPLWSEEALEHFKKGDEPLKYPNTNWAEVALADHAPQTHHNLSVRGGNDKLQYYVSGDLLYQKGLLKSGDQRYKQFQLRSNLSANITDDLKIGINLMGRKSQDHSPVSPSSTIWGHVIDNYPWVVAQWPNGSFPPGLEDYGNTPYTDTHDEFGAYDRNSYIFNSTLSIEYNLPAIQGLKVSGYASFDYENEYQKAVSNTWSVYDYDPETGQYTEVSKGHSNSAREDLLTQRGSIQVAKINNFISQSLYHAQVSYDRSFGHHHVNAFMAYEQSTNSTDLLSGYRQDLPTREKPYLFAGGEDGKDNNGYAMEGGRVNYFGSMSYDYQHKYMLDFTFRNDGSFNFAKGKRFGQFPAVSVGWNISEEPFLEHASGWLDVLKLRASWGKMGNDRVPSYQFLTIYGFSDFYAFGRDPVAQKQLQITQVANPDITWETSYQTDIGVDFNAWRSLLNFSIDVFREKRRDILIARNASVPDYTALSLPDENLGQVDNKGIELSVNHENTVGAVSYHIGGNLTYNRDKIVFMDEAKDIPDYQRKEGHPMDSWLVYQADGLFRTQSEIDHYPHMPGTQPGDIKYVDVDGDGQITGNDKIREYMSATPRAQFGVNMGVGFKHFSLDVFLQGQAGAEQDVFYGEGINAIRPFYTKRWTPDHPEAEFPRAFDRDDPINVQASTFWLYDASFLRLKNIRLMYSLPAGLIPQVAGLDVYINARNLITWDRMLGNWDPERVSGSGYQYPQIQTITFGINISY</sequence>
<organism evidence="10 11">
    <name type="scientific">Compostibacter hankyongensis</name>
    <dbReference type="NCBI Taxonomy" id="1007089"/>
    <lineage>
        <taxon>Bacteria</taxon>
        <taxon>Pseudomonadati</taxon>
        <taxon>Bacteroidota</taxon>
        <taxon>Chitinophagia</taxon>
        <taxon>Chitinophagales</taxon>
        <taxon>Chitinophagaceae</taxon>
        <taxon>Compostibacter</taxon>
    </lineage>
</organism>
<evidence type="ECO:0000313" key="11">
    <source>
        <dbReference type="Proteomes" id="UP001501207"/>
    </source>
</evidence>
<comment type="subcellular location">
    <subcellularLocation>
        <location evidence="1 8">Cell outer membrane</location>
        <topology evidence="1 8">Multi-pass membrane protein</topology>
    </subcellularLocation>
</comment>
<dbReference type="Proteomes" id="UP001501207">
    <property type="component" value="Unassembled WGS sequence"/>
</dbReference>
<name>A0ABP8FWF6_9BACT</name>
<accession>A0ABP8FWF6</accession>
<gene>
    <name evidence="10" type="ORF">GCM10023143_22050</name>
</gene>
<evidence type="ECO:0000256" key="4">
    <source>
        <dbReference type="ARBA" id="ARBA00022692"/>
    </source>
</evidence>
<keyword evidence="10" id="KW-0675">Receptor</keyword>
<dbReference type="PANTHER" id="PTHR30069:SF29">
    <property type="entry name" value="HEMOGLOBIN AND HEMOGLOBIN-HAPTOGLOBIN-BINDING PROTEIN 1-RELATED"/>
    <property type="match status" value="1"/>
</dbReference>
<dbReference type="EMBL" id="BAABFN010000005">
    <property type="protein sequence ID" value="GAA4312397.1"/>
    <property type="molecule type" value="Genomic_DNA"/>
</dbReference>
<protein>
    <submittedName>
        <fullName evidence="10">TonB-dependent receptor</fullName>
    </submittedName>
</protein>
<dbReference type="InterPro" id="IPR012910">
    <property type="entry name" value="Plug_dom"/>
</dbReference>
<dbReference type="SUPFAM" id="SSF49464">
    <property type="entry name" value="Carboxypeptidase regulatory domain-like"/>
    <property type="match status" value="1"/>
</dbReference>
<dbReference type="InterPro" id="IPR036942">
    <property type="entry name" value="Beta-barrel_TonB_sf"/>
</dbReference>
<dbReference type="InterPro" id="IPR037066">
    <property type="entry name" value="Plug_dom_sf"/>
</dbReference>
<keyword evidence="7 8" id="KW-0998">Cell outer membrane</keyword>
<dbReference type="SUPFAM" id="SSF56935">
    <property type="entry name" value="Porins"/>
    <property type="match status" value="1"/>
</dbReference>
<dbReference type="PANTHER" id="PTHR30069">
    <property type="entry name" value="TONB-DEPENDENT OUTER MEMBRANE RECEPTOR"/>
    <property type="match status" value="1"/>
</dbReference>
<evidence type="ECO:0000256" key="5">
    <source>
        <dbReference type="ARBA" id="ARBA00022729"/>
    </source>
</evidence>
<dbReference type="Pfam" id="PF13715">
    <property type="entry name" value="CarbopepD_reg_2"/>
    <property type="match status" value="1"/>
</dbReference>
<dbReference type="NCBIfam" id="TIGR04057">
    <property type="entry name" value="SusC_RagA_signa"/>
    <property type="match status" value="1"/>
</dbReference>
<dbReference type="NCBIfam" id="TIGR04056">
    <property type="entry name" value="OMP_RagA_SusC"/>
    <property type="match status" value="1"/>
</dbReference>
<evidence type="ECO:0000256" key="6">
    <source>
        <dbReference type="ARBA" id="ARBA00023136"/>
    </source>
</evidence>
<feature type="domain" description="TonB-dependent receptor plug" evidence="9">
    <location>
        <begin position="132"/>
        <end position="237"/>
    </location>
</feature>
<proteinExistence type="inferred from homology"/>
<dbReference type="PROSITE" id="PS52016">
    <property type="entry name" value="TONB_DEPENDENT_REC_3"/>
    <property type="match status" value="1"/>
</dbReference>
<evidence type="ECO:0000256" key="1">
    <source>
        <dbReference type="ARBA" id="ARBA00004571"/>
    </source>
</evidence>
<dbReference type="InterPro" id="IPR008969">
    <property type="entry name" value="CarboxyPept-like_regulatory"/>
</dbReference>
<dbReference type="Pfam" id="PF07715">
    <property type="entry name" value="Plug"/>
    <property type="match status" value="1"/>
</dbReference>
<keyword evidence="4 8" id="KW-0812">Transmembrane</keyword>
<evidence type="ECO:0000259" key="9">
    <source>
        <dbReference type="Pfam" id="PF07715"/>
    </source>
</evidence>
<keyword evidence="6 8" id="KW-0472">Membrane</keyword>
<dbReference type="Gene3D" id="2.40.170.20">
    <property type="entry name" value="TonB-dependent receptor, beta-barrel domain"/>
    <property type="match status" value="1"/>
</dbReference>
<keyword evidence="5" id="KW-0732">Signal</keyword>
<keyword evidence="11" id="KW-1185">Reference proteome</keyword>
<evidence type="ECO:0000256" key="2">
    <source>
        <dbReference type="ARBA" id="ARBA00022448"/>
    </source>
</evidence>
<dbReference type="Gene3D" id="2.170.130.10">
    <property type="entry name" value="TonB-dependent receptor, plug domain"/>
    <property type="match status" value="1"/>
</dbReference>
<comment type="caution">
    <text evidence="10">The sequence shown here is derived from an EMBL/GenBank/DDBJ whole genome shotgun (WGS) entry which is preliminary data.</text>
</comment>
<dbReference type="Gene3D" id="2.60.40.1120">
    <property type="entry name" value="Carboxypeptidase-like, regulatory domain"/>
    <property type="match status" value="1"/>
</dbReference>
<keyword evidence="2 8" id="KW-0813">Transport</keyword>
<evidence type="ECO:0000256" key="3">
    <source>
        <dbReference type="ARBA" id="ARBA00022452"/>
    </source>
</evidence>
<evidence type="ECO:0000256" key="7">
    <source>
        <dbReference type="ARBA" id="ARBA00023237"/>
    </source>
</evidence>
<keyword evidence="3 8" id="KW-1134">Transmembrane beta strand</keyword>
<evidence type="ECO:0000313" key="10">
    <source>
        <dbReference type="EMBL" id="GAA4312397.1"/>
    </source>
</evidence>